<dbReference type="Gene3D" id="3.20.20.30">
    <property type="entry name" value="Luciferase-like domain"/>
    <property type="match status" value="1"/>
</dbReference>
<proteinExistence type="predicted"/>
<evidence type="ECO:0000313" key="2">
    <source>
        <dbReference type="EMBL" id="GIE93240.1"/>
    </source>
</evidence>
<dbReference type="SUPFAM" id="SSF51679">
    <property type="entry name" value="Bacterial luciferase-like"/>
    <property type="match status" value="1"/>
</dbReference>
<dbReference type="Proteomes" id="UP000636960">
    <property type="component" value="Unassembled WGS sequence"/>
</dbReference>
<reference evidence="2" key="1">
    <citation type="submission" date="2021-01" db="EMBL/GenBank/DDBJ databases">
        <title>Whole genome shotgun sequence of Actinoplanes rishiriensis NBRC 108556.</title>
        <authorList>
            <person name="Komaki H."/>
            <person name="Tamura T."/>
        </authorList>
    </citation>
    <scope>NUCLEOTIDE SEQUENCE</scope>
    <source>
        <strain evidence="2">NBRC 108556</strain>
    </source>
</reference>
<name>A0A919JQX3_9ACTN</name>
<dbReference type="AlphaFoldDB" id="A0A919JQX3"/>
<keyword evidence="3" id="KW-1185">Reference proteome</keyword>
<dbReference type="EMBL" id="BOMV01000006">
    <property type="protein sequence ID" value="GIE93240.1"/>
    <property type="molecule type" value="Genomic_DNA"/>
</dbReference>
<comment type="caution">
    <text evidence="2">The sequence shown here is derived from an EMBL/GenBank/DDBJ whole genome shotgun (WGS) entry which is preliminary data.</text>
</comment>
<feature type="domain" description="Luciferase-like" evidence="1">
    <location>
        <begin position="31"/>
        <end position="88"/>
    </location>
</feature>
<dbReference type="GO" id="GO:0016705">
    <property type="term" value="F:oxidoreductase activity, acting on paired donors, with incorporation or reduction of molecular oxygen"/>
    <property type="evidence" value="ECO:0007669"/>
    <property type="project" value="InterPro"/>
</dbReference>
<evidence type="ECO:0000313" key="3">
    <source>
        <dbReference type="Proteomes" id="UP000636960"/>
    </source>
</evidence>
<sequence>MPGRAGMTEREFRFGVVAAQAPTGEAWTATALVAWESETLQKLSGGRFELGVGGGRPGAERDAAALGGDFGTPAERLARAVAAVRAAAGGGE</sequence>
<accession>A0A919JQX3</accession>
<dbReference type="InterPro" id="IPR011251">
    <property type="entry name" value="Luciferase-like_dom"/>
</dbReference>
<dbReference type="InterPro" id="IPR036661">
    <property type="entry name" value="Luciferase-like_sf"/>
</dbReference>
<gene>
    <name evidence="2" type="ORF">Ari01nite_07050</name>
</gene>
<evidence type="ECO:0000259" key="1">
    <source>
        <dbReference type="Pfam" id="PF00296"/>
    </source>
</evidence>
<organism evidence="2 3">
    <name type="scientific">Paractinoplanes rishiriensis</name>
    <dbReference type="NCBI Taxonomy" id="1050105"/>
    <lineage>
        <taxon>Bacteria</taxon>
        <taxon>Bacillati</taxon>
        <taxon>Actinomycetota</taxon>
        <taxon>Actinomycetes</taxon>
        <taxon>Micromonosporales</taxon>
        <taxon>Micromonosporaceae</taxon>
        <taxon>Paractinoplanes</taxon>
    </lineage>
</organism>
<protein>
    <recommendedName>
        <fullName evidence="1">Luciferase-like domain-containing protein</fullName>
    </recommendedName>
</protein>
<dbReference type="Pfam" id="PF00296">
    <property type="entry name" value="Bac_luciferase"/>
    <property type="match status" value="1"/>
</dbReference>